<keyword evidence="11 14" id="KW-0234">DNA repair</keyword>
<proteinExistence type="inferred from homology"/>
<dbReference type="GO" id="GO:0006289">
    <property type="term" value="P:nucleotide-excision repair"/>
    <property type="evidence" value="ECO:0007669"/>
    <property type="project" value="UniProtKB-UniRule"/>
</dbReference>
<dbReference type="GeneID" id="43584988"/>
<evidence type="ECO:0000256" key="8">
    <source>
        <dbReference type="ARBA" id="ARBA00022833"/>
    </source>
</evidence>
<evidence type="ECO:0000256" key="7">
    <source>
        <dbReference type="ARBA" id="ARBA00022771"/>
    </source>
</evidence>
<keyword evidence="7 14" id="KW-0863">Zinc-finger</keyword>
<evidence type="ECO:0000256" key="5">
    <source>
        <dbReference type="ARBA" id="ARBA00022723"/>
    </source>
</evidence>
<organism evidence="15 16">
    <name type="scientific">Magnusiomyces paraingens</name>
    <dbReference type="NCBI Taxonomy" id="2606893"/>
    <lineage>
        <taxon>Eukaryota</taxon>
        <taxon>Fungi</taxon>
        <taxon>Dikarya</taxon>
        <taxon>Ascomycota</taxon>
        <taxon>Saccharomycotina</taxon>
        <taxon>Dipodascomycetes</taxon>
        <taxon>Dipodascales</taxon>
        <taxon>Dipodascaceae</taxon>
        <taxon>Magnusiomyces</taxon>
    </lineage>
</organism>
<evidence type="ECO:0000256" key="6">
    <source>
        <dbReference type="ARBA" id="ARBA00022763"/>
    </source>
</evidence>
<dbReference type="GO" id="GO:0000439">
    <property type="term" value="C:transcription factor TFIIH core complex"/>
    <property type="evidence" value="ECO:0007669"/>
    <property type="project" value="UniProtKB-UniRule"/>
</dbReference>
<keyword evidence="5 14" id="KW-0479">Metal-binding</keyword>
<accession>A0A5E8C3M8</accession>
<dbReference type="OrthoDB" id="17307at2759"/>
<evidence type="ECO:0000313" key="15">
    <source>
        <dbReference type="EMBL" id="VVT58374.1"/>
    </source>
</evidence>
<evidence type="ECO:0000256" key="3">
    <source>
        <dbReference type="ARBA" id="ARBA00005273"/>
    </source>
</evidence>
<keyword evidence="8 14" id="KW-0862">Zinc</keyword>
<gene>
    <name evidence="15" type="ORF">SAPINGB_P006174</name>
</gene>
<evidence type="ECO:0000256" key="11">
    <source>
        <dbReference type="ARBA" id="ARBA00023204"/>
    </source>
</evidence>
<dbReference type="PANTHER" id="PTHR12831">
    <property type="entry name" value="TRANSCRIPTION INITIATION FACTOR IIH TFIIH , POLYPEPTIDE 3-RELATED"/>
    <property type="match status" value="1"/>
</dbReference>
<dbReference type="EMBL" id="CABVLU010000005">
    <property type="protein sequence ID" value="VVT58374.1"/>
    <property type="molecule type" value="Genomic_DNA"/>
</dbReference>
<protein>
    <recommendedName>
        <fullName evidence="4 14">General transcription and DNA repair factor IIH subunit TFB4</fullName>
        <shortName evidence="14">TFIIH subunit TFB4</shortName>
    </recommendedName>
    <alternativeName>
        <fullName evidence="13 14">RNA polymerase II transcription factor B subunit 4</fullName>
    </alternativeName>
</protein>
<comment type="subcellular location">
    <subcellularLocation>
        <location evidence="2 14">Nucleus</location>
    </subcellularLocation>
</comment>
<keyword evidence="12 14" id="KW-0539">Nucleus</keyword>
<reference evidence="15 16" key="1">
    <citation type="submission" date="2019-09" db="EMBL/GenBank/DDBJ databases">
        <authorList>
            <person name="Brejova B."/>
        </authorList>
    </citation>
    <scope>NUCLEOTIDE SEQUENCE [LARGE SCALE GENOMIC DNA]</scope>
</reference>
<evidence type="ECO:0000256" key="1">
    <source>
        <dbReference type="ARBA" id="ARBA00002817"/>
    </source>
</evidence>
<keyword evidence="10 14" id="KW-0804">Transcription</keyword>
<dbReference type="PANTHER" id="PTHR12831:SF0">
    <property type="entry name" value="GENERAL TRANSCRIPTION FACTOR IIH SUBUNIT 3"/>
    <property type="match status" value="1"/>
</dbReference>
<keyword evidence="6 14" id="KW-0227">DNA damage</keyword>
<sequence length="340" mass="37719">MNNVDDTSNSLKTSPLSSEDHPSLLAVIIETNPQAWAQIQDQITFKEAIQALLVFINGHIAVNNQNQVCVIASHPDSAQFLYPINKIDPRAGTTITTTVSEHLSTSTYSIAHAQSMYKQFRDVDEAVNKQLKKLFELNNNTCHDSNTNDKSSALSGAFSLALTYMNKVCAISQESRMRSRILVLSVASDLDAQYIPIMNSIFAAQSHRIPIDVCKLSGSPSFFQQACDSTNGVYMKIKHPHGLVQYLLSAYAIDPELRPHINLSTQRDVDFRATCFITKRVVDIGFVCSVCLCIMSIILPTNECPMCGTHFQKDAIKKLTVSPVVQPPKKKKKKKKVEGQ</sequence>
<evidence type="ECO:0000256" key="9">
    <source>
        <dbReference type="ARBA" id="ARBA00023015"/>
    </source>
</evidence>
<comment type="function">
    <text evidence="1 14">Component of the general transcription and DNA repair factor IIH (TFIIH) core complex, which is involved in general and transcription-coupled nucleotide excision repair (NER) of damaged DNA and, when complexed to TFIIK, in RNA transcription by RNA polymerase II. In NER, TFIIH acts by opening DNA around the lesion to allow the excision of the damaged oligonucleotide and its replacement by a new DNA fragment. In transcription, TFIIH has an essential role in transcription initiation. When the pre-initiation complex (PIC) has been established, TFIIH is required for promoter opening and promoter escape. Phosphorylation of the C-terminal tail (CTD) of the largest subunit of RNA polymerase II by the kinase module TFIIK controls the initiation of transcription.</text>
</comment>
<dbReference type="InterPro" id="IPR004600">
    <property type="entry name" value="TFIIH_Tfb4/GTF2H3"/>
</dbReference>
<comment type="subunit">
    <text evidence="14">Component of the 7-subunit TFIIH core complex composed of XPB/SSL2, XPD/RAD3, SSL1, TFB1, TFB2, TFB4 and TFB5, which is active in NER. The core complex associates with the 3-subunit CTD-kinase module TFIIK composed of CCL1, KIN28 and TFB3 to form the 10-subunit holoenzyme (holo-TFIIH) active in transcription.</text>
</comment>
<dbReference type="AlphaFoldDB" id="A0A5E8C3M8"/>
<evidence type="ECO:0000256" key="4">
    <source>
        <dbReference type="ARBA" id="ARBA00021280"/>
    </source>
</evidence>
<dbReference type="Gene3D" id="3.40.50.410">
    <property type="entry name" value="von Willebrand factor, type A domain"/>
    <property type="match status" value="1"/>
</dbReference>
<keyword evidence="16" id="KW-1185">Reference proteome</keyword>
<evidence type="ECO:0000256" key="14">
    <source>
        <dbReference type="RuleBase" id="RU368090"/>
    </source>
</evidence>
<evidence type="ECO:0000256" key="2">
    <source>
        <dbReference type="ARBA" id="ARBA00004123"/>
    </source>
</evidence>
<evidence type="ECO:0000256" key="12">
    <source>
        <dbReference type="ARBA" id="ARBA00023242"/>
    </source>
</evidence>
<dbReference type="GO" id="GO:0005675">
    <property type="term" value="C:transcription factor TFIIH holo complex"/>
    <property type="evidence" value="ECO:0007669"/>
    <property type="project" value="UniProtKB-UniRule"/>
</dbReference>
<dbReference type="GO" id="GO:0006355">
    <property type="term" value="P:regulation of DNA-templated transcription"/>
    <property type="evidence" value="ECO:0007669"/>
    <property type="project" value="InterPro"/>
</dbReference>
<dbReference type="Pfam" id="PF03850">
    <property type="entry name" value="Tfb4"/>
    <property type="match status" value="1"/>
</dbReference>
<comment type="similarity">
    <text evidence="3 14">Belongs to the TFB4 family.</text>
</comment>
<name>A0A5E8C3M8_9ASCO</name>
<dbReference type="Proteomes" id="UP000398389">
    <property type="component" value="Unassembled WGS sequence"/>
</dbReference>
<dbReference type="InterPro" id="IPR036465">
    <property type="entry name" value="vWFA_dom_sf"/>
</dbReference>
<dbReference type="GO" id="GO:0008270">
    <property type="term" value="F:zinc ion binding"/>
    <property type="evidence" value="ECO:0007669"/>
    <property type="project" value="UniProtKB-KW"/>
</dbReference>
<evidence type="ECO:0000256" key="10">
    <source>
        <dbReference type="ARBA" id="ARBA00023163"/>
    </source>
</evidence>
<dbReference type="RefSeq" id="XP_031856779.1">
    <property type="nucleotide sequence ID" value="XM_032000888.1"/>
</dbReference>
<keyword evidence="9 14" id="KW-0805">Transcription regulation</keyword>
<evidence type="ECO:0000256" key="13">
    <source>
        <dbReference type="ARBA" id="ARBA00033341"/>
    </source>
</evidence>
<evidence type="ECO:0000313" key="16">
    <source>
        <dbReference type="Proteomes" id="UP000398389"/>
    </source>
</evidence>